<evidence type="ECO:0000313" key="2">
    <source>
        <dbReference type="Proteomes" id="UP001597419"/>
    </source>
</evidence>
<proteinExistence type="predicted"/>
<name>A0ABW5GMP3_9PSEU</name>
<dbReference type="EMBL" id="JBHUKU010000015">
    <property type="protein sequence ID" value="MFD2462115.1"/>
    <property type="molecule type" value="Genomic_DNA"/>
</dbReference>
<sequence length="88" mass="9363">MISNMKLTNPGTLLSCVANAAQAQRQGTGVPVSAHGIRGTRRIERLRATVGTTFVTATAKAGAYPQVAVDLPTIKQFRVPLSIRERSS</sequence>
<dbReference type="RefSeq" id="WP_345401629.1">
    <property type="nucleotide sequence ID" value="NZ_BAABHG010000012.1"/>
</dbReference>
<comment type="caution">
    <text evidence="1">The sequence shown here is derived from an EMBL/GenBank/DDBJ whole genome shotgun (WGS) entry which is preliminary data.</text>
</comment>
<evidence type="ECO:0000313" key="1">
    <source>
        <dbReference type="EMBL" id="MFD2462115.1"/>
    </source>
</evidence>
<keyword evidence="2" id="KW-1185">Reference proteome</keyword>
<protein>
    <submittedName>
        <fullName evidence="1">Uncharacterized protein</fullName>
    </submittedName>
</protein>
<reference evidence="2" key="1">
    <citation type="journal article" date="2019" name="Int. J. Syst. Evol. Microbiol.">
        <title>The Global Catalogue of Microorganisms (GCM) 10K type strain sequencing project: providing services to taxonomists for standard genome sequencing and annotation.</title>
        <authorList>
            <consortium name="The Broad Institute Genomics Platform"/>
            <consortium name="The Broad Institute Genome Sequencing Center for Infectious Disease"/>
            <person name="Wu L."/>
            <person name="Ma J."/>
        </authorList>
    </citation>
    <scope>NUCLEOTIDE SEQUENCE [LARGE SCALE GENOMIC DNA]</scope>
    <source>
        <strain evidence="2">CGMCC 4.7643</strain>
    </source>
</reference>
<accession>A0ABW5GMP3</accession>
<dbReference type="Proteomes" id="UP001597419">
    <property type="component" value="Unassembled WGS sequence"/>
</dbReference>
<gene>
    <name evidence="1" type="ORF">ACFSYJ_26140</name>
</gene>
<organism evidence="1 2">
    <name type="scientific">Amycolatopsis samaneae</name>
    <dbReference type="NCBI Taxonomy" id="664691"/>
    <lineage>
        <taxon>Bacteria</taxon>
        <taxon>Bacillati</taxon>
        <taxon>Actinomycetota</taxon>
        <taxon>Actinomycetes</taxon>
        <taxon>Pseudonocardiales</taxon>
        <taxon>Pseudonocardiaceae</taxon>
        <taxon>Amycolatopsis</taxon>
    </lineage>
</organism>